<evidence type="ECO:0000313" key="4">
    <source>
        <dbReference type="Proteomes" id="UP000325607"/>
    </source>
</evidence>
<dbReference type="GO" id="GO:0019852">
    <property type="term" value="P:L-ascorbic acid metabolic process"/>
    <property type="evidence" value="ECO:0007669"/>
    <property type="project" value="TreeGrafter"/>
</dbReference>
<dbReference type="GO" id="GO:0034015">
    <property type="term" value="F:L-ribulose-5-phosphate 3-epimerase activity"/>
    <property type="evidence" value="ECO:0007669"/>
    <property type="project" value="TreeGrafter"/>
</dbReference>
<dbReference type="InterPro" id="IPR050417">
    <property type="entry name" value="Sugar_Epim/Isomerase"/>
</dbReference>
<dbReference type="Gene3D" id="3.20.20.150">
    <property type="entry name" value="Divalent-metal-dependent TIM barrel enzymes"/>
    <property type="match status" value="1"/>
</dbReference>
<keyword evidence="1" id="KW-0413">Isomerase</keyword>
<sequence length="272" mass="30119">MAGAAQQNYLRAEQGALEAAAQGYSHWYIDGSLPGERPSDWTAGRIDALLETIQRLSVEPIYHGNFKAPLGSDVRELGGAALDYIKREVDLSASLGGAPVIVHGGGIVEPRLVIEARRLGLTMLIDNLLELVDYASQRNVEIWLENLSNYTKFHPFYYVCVTEEEYAEVLDSVPGLKFFFDVSHAHVNGGNPVEVFERLHRHVVGMSFSDNKGERDSHFPLGRGTLDYPGLVQAIHKHQWRGLIGFETRGSTLSESLAYLNNLPGQTSEGRI</sequence>
<dbReference type="PANTHER" id="PTHR43489">
    <property type="entry name" value="ISOMERASE"/>
    <property type="match status" value="1"/>
</dbReference>
<reference evidence="3 4" key="1">
    <citation type="submission" date="2019-09" db="EMBL/GenBank/DDBJ databases">
        <authorList>
            <person name="Chandra G."/>
            <person name="Truman W A."/>
        </authorList>
    </citation>
    <scope>NUCLEOTIDE SEQUENCE [LARGE SCALE GENOMIC DNA]</scope>
    <source>
        <strain evidence="3">PS645</strain>
    </source>
</reference>
<gene>
    <name evidence="3" type="ORF">PS645_00621</name>
</gene>
<evidence type="ECO:0000256" key="1">
    <source>
        <dbReference type="ARBA" id="ARBA00023235"/>
    </source>
</evidence>
<evidence type="ECO:0000313" key="3">
    <source>
        <dbReference type="EMBL" id="VVM48301.1"/>
    </source>
</evidence>
<dbReference type="Proteomes" id="UP000325607">
    <property type="component" value="Unassembled WGS sequence"/>
</dbReference>
<evidence type="ECO:0000259" key="2">
    <source>
        <dbReference type="Pfam" id="PF01261"/>
    </source>
</evidence>
<dbReference type="SUPFAM" id="SSF51658">
    <property type="entry name" value="Xylose isomerase-like"/>
    <property type="match status" value="1"/>
</dbReference>
<accession>A0A5E6PXF8</accession>
<dbReference type="AlphaFoldDB" id="A0A5E6PXF8"/>
<dbReference type="InterPro" id="IPR036237">
    <property type="entry name" value="Xyl_isomerase-like_sf"/>
</dbReference>
<feature type="domain" description="Xylose isomerase-like TIM barrel" evidence="2">
    <location>
        <begin position="19"/>
        <end position="260"/>
    </location>
</feature>
<dbReference type="EMBL" id="CABVGX010000003">
    <property type="protein sequence ID" value="VVM48301.1"/>
    <property type="molecule type" value="Genomic_DNA"/>
</dbReference>
<dbReference type="PANTHER" id="PTHR43489:SF1">
    <property type="entry name" value="L-RIBULOSE-5-PHOSPHATE 3-EPIMERASE SGBU-RELATED"/>
    <property type="match status" value="1"/>
</dbReference>
<dbReference type="Pfam" id="PF01261">
    <property type="entry name" value="AP_endonuc_2"/>
    <property type="match status" value="1"/>
</dbReference>
<dbReference type="InterPro" id="IPR013022">
    <property type="entry name" value="Xyl_isomerase-like_TIM-brl"/>
</dbReference>
<name>A0A5E6PXF8_PSEFL</name>
<protein>
    <recommendedName>
        <fullName evidence="2">Xylose isomerase-like TIM barrel domain-containing protein</fullName>
    </recommendedName>
</protein>
<proteinExistence type="predicted"/>
<organism evidence="3 4">
    <name type="scientific">Pseudomonas fluorescens</name>
    <dbReference type="NCBI Taxonomy" id="294"/>
    <lineage>
        <taxon>Bacteria</taxon>
        <taxon>Pseudomonadati</taxon>
        <taxon>Pseudomonadota</taxon>
        <taxon>Gammaproteobacteria</taxon>
        <taxon>Pseudomonadales</taxon>
        <taxon>Pseudomonadaceae</taxon>
        <taxon>Pseudomonas</taxon>
    </lineage>
</organism>